<evidence type="ECO:0000313" key="1">
    <source>
        <dbReference type="EMBL" id="CAH7689605.1"/>
    </source>
</evidence>
<sequence>MEGFYNDPIKFIKNCGKFLTYSALEPTEVNASIENPAKLVYLALNHIYEHNLGTVEPIIELEHLMKRSVDIKKSIYSHVLLNTPPEETGTMKLLKDMKFLSSLDPEMQRNVYEYERLSDPPEKDGINPFAIDIEELIKSVQKVDPQVKISMVRDLVVKLEKPEFRGQLKDENQHQLSQTITSISPQKREFQSLVKGILGKFMELHDGQASNTKKVGLLLFLNDLVFRSFQAWSFLREELMRESKIYDNLTNYISNIAYAMWSDPGLVKDKNLKLLLKMKFELCKEIEEYRTRLVLVLRTEALVKESLNSGELTRKSGESFLKFLTALSQIWLEVGWNPIKGGSYGPRARYIGIQVIQLISEHSFGKLPINLHRSFEDLIAHLTATDKTGQLLKVFNSAYQDITDYRVYAFFKRPVPHNFLSSDIDPDDTKAFLDQLSKSLREVTTDPTISFESFPS</sequence>
<dbReference type="EMBL" id="CALTRL010006108">
    <property type="protein sequence ID" value="CAH7689605.1"/>
    <property type="molecule type" value="Genomic_DNA"/>
</dbReference>
<proteinExistence type="predicted"/>
<dbReference type="Proteomes" id="UP001153365">
    <property type="component" value="Unassembled WGS sequence"/>
</dbReference>
<dbReference type="AlphaFoldDB" id="A0AAV0BSD8"/>
<accession>A0AAV0BSD8</accession>
<organism evidence="1 2">
    <name type="scientific">Phakopsora pachyrhizi</name>
    <name type="common">Asian soybean rust disease fungus</name>
    <dbReference type="NCBI Taxonomy" id="170000"/>
    <lineage>
        <taxon>Eukaryota</taxon>
        <taxon>Fungi</taxon>
        <taxon>Dikarya</taxon>
        <taxon>Basidiomycota</taxon>
        <taxon>Pucciniomycotina</taxon>
        <taxon>Pucciniomycetes</taxon>
        <taxon>Pucciniales</taxon>
        <taxon>Phakopsoraceae</taxon>
        <taxon>Phakopsora</taxon>
    </lineage>
</organism>
<reference evidence="1" key="1">
    <citation type="submission" date="2022-06" db="EMBL/GenBank/DDBJ databases">
        <authorList>
            <consortium name="SYNGENTA / RWTH Aachen University"/>
        </authorList>
    </citation>
    <scope>NUCLEOTIDE SEQUENCE</scope>
</reference>
<gene>
    <name evidence="1" type="ORF">PPACK8108_LOCUS24728</name>
</gene>
<protein>
    <submittedName>
        <fullName evidence="1">Expressed protein</fullName>
    </submittedName>
</protein>
<name>A0AAV0BSD8_PHAPC</name>
<keyword evidence="2" id="KW-1185">Reference proteome</keyword>
<comment type="caution">
    <text evidence="1">The sequence shown here is derived from an EMBL/GenBank/DDBJ whole genome shotgun (WGS) entry which is preliminary data.</text>
</comment>
<evidence type="ECO:0000313" key="2">
    <source>
        <dbReference type="Proteomes" id="UP001153365"/>
    </source>
</evidence>